<dbReference type="AlphaFoldDB" id="A0A5C8KAK6"/>
<dbReference type="OrthoDB" id="9803238at2"/>
<dbReference type="SMART" id="SM00984">
    <property type="entry name" value="UDPG_MGDP_dh_C"/>
    <property type="match status" value="1"/>
</dbReference>
<dbReference type="InterPro" id="IPR014027">
    <property type="entry name" value="UDP-Glc/GDP-Man_DH_C"/>
</dbReference>
<dbReference type="GO" id="GO:0051287">
    <property type="term" value="F:NAD binding"/>
    <property type="evidence" value="ECO:0007669"/>
    <property type="project" value="InterPro"/>
</dbReference>
<evidence type="ECO:0000259" key="2">
    <source>
        <dbReference type="SMART" id="SM00984"/>
    </source>
</evidence>
<dbReference type="InterPro" id="IPR036220">
    <property type="entry name" value="UDP-Glc/GDP-Man_DH_C_sf"/>
</dbReference>
<dbReference type="GO" id="GO:0016616">
    <property type="term" value="F:oxidoreductase activity, acting on the CH-OH group of donors, NAD or NADP as acceptor"/>
    <property type="evidence" value="ECO:0007669"/>
    <property type="project" value="InterPro"/>
</dbReference>
<gene>
    <name evidence="3" type="ORF">FVR03_09675</name>
</gene>
<dbReference type="Gene3D" id="3.40.50.720">
    <property type="entry name" value="NAD(P)-binding Rossmann-like Domain"/>
    <property type="match status" value="1"/>
</dbReference>
<organism evidence="3 4">
    <name type="scientific">Pontibacter qinzhouensis</name>
    <dbReference type="NCBI Taxonomy" id="2603253"/>
    <lineage>
        <taxon>Bacteria</taxon>
        <taxon>Pseudomonadati</taxon>
        <taxon>Bacteroidota</taxon>
        <taxon>Cytophagia</taxon>
        <taxon>Cytophagales</taxon>
        <taxon>Hymenobacteraceae</taxon>
        <taxon>Pontibacter</taxon>
    </lineage>
</organism>
<dbReference type="PANTHER" id="PTHR43750:SF3">
    <property type="entry name" value="UDP-GLUCOSE 6-DEHYDROGENASE TUAD"/>
    <property type="match status" value="1"/>
</dbReference>
<keyword evidence="4" id="KW-1185">Reference proteome</keyword>
<name>A0A5C8KAK6_9BACT</name>
<reference evidence="3 4" key="1">
    <citation type="submission" date="2019-08" db="EMBL/GenBank/DDBJ databases">
        <authorList>
            <person name="Shi S."/>
        </authorList>
    </citation>
    <scope>NUCLEOTIDE SEQUENCE [LARGE SCALE GENOMIC DNA]</scope>
    <source>
        <strain evidence="3 4">GY10130</strain>
    </source>
</reference>
<dbReference type="Proteomes" id="UP000321926">
    <property type="component" value="Unassembled WGS sequence"/>
</dbReference>
<feature type="non-terminal residue" evidence="3">
    <location>
        <position position="1"/>
    </location>
</feature>
<protein>
    <recommendedName>
        <fullName evidence="1">UDP-glucose 6-dehydrogenase</fullName>
    </recommendedName>
</protein>
<dbReference type="Pfam" id="PF03720">
    <property type="entry name" value="UDPG_MGDP_dh_C"/>
    <property type="match status" value="1"/>
</dbReference>
<dbReference type="EMBL" id="VRTY01000030">
    <property type="protein sequence ID" value="TXK47107.1"/>
    <property type="molecule type" value="Genomic_DNA"/>
</dbReference>
<comment type="caution">
    <text evidence="3">The sequence shown here is derived from an EMBL/GenBank/DDBJ whole genome shotgun (WGS) entry which is preliminary data.</text>
</comment>
<evidence type="ECO:0000313" key="3">
    <source>
        <dbReference type="EMBL" id="TXK47107.1"/>
    </source>
</evidence>
<sequence length="155" mass="17453">VNENQKSVLFNKINKHFNGDLAGKTFAIWGLSFKPKTDDMREAPSLVIIEKLLEQGASVRAYDPVAMKEAEHTLGDSIHYGKDEYEALIDADALLLVTEWPEFRAPNFNVVGKLMKDRVVFDGRNIYDAAELREKGFVYYGIGVKQTVEQENAAV</sequence>
<feature type="domain" description="UDP-glucose/GDP-mannose dehydrogenase C-terminal" evidence="2">
    <location>
        <begin position="27"/>
        <end position="129"/>
    </location>
</feature>
<dbReference type="PANTHER" id="PTHR43750">
    <property type="entry name" value="UDP-GLUCOSE 6-DEHYDROGENASE TUAD"/>
    <property type="match status" value="1"/>
</dbReference>
<dbReference type="SUPFAM" id="SSF52413">
    <property type="entry name" value="UDP-glucose/GDP-mannose dehydrogenase C-terminal domain"/>
    <property type="match status" value="1"/>
</dbReference>
<dbReference type="RefSeq" id="WP_147921544.1">
    <property type="nucleotide sequence ID" value="NZ_VRTY01000030.1"/>
</dbReference>
<accession>A0A5C8KAK6</accession>
<evidence type="ECO:0000256" key="1">
    <source>
        <dbReference type="ARBA" id="ARBA00015132"/>
    </source>
</evidence>
<proteinExistence type="predicted"/>
<evidence type="ECO:0000313" key="4">
    <source>
        <dbReference type="Proteomes" id="UP000321926"/>
    </source>
</evidence>